<dbReference type="EMBL" id="SJPX01000001">
    <property type="protein sequence ID" value="TWU57416.1"/>
    <property type="molecule type" value="Genomic_DNA"/>
</dbReference>
<feature type="region of interest" description="Disordered" evidence="1">
    <location>
        <begin position="50"/>
        <end position="70"/>
    </location>
</feature>
<dbReference type="InterPro" id="IPR036788">
    <property type="entry name" value="T_IF-3_C_sf"/>
</dbReference>
<dbReference type="Pfam" id="PF00707">
    <property type="entry name" value="IF3_C"/>
    <property type="match status" value="1"/>
</dbReference>
<evidence type="ECO:0000313" key="3">
    <source>
        <dbReference type="EMBL" id="TWU57416.1"/>
    </source>
</evidence>
<keyword evidence="3" id="KW-0396">Initiation factor</keyword>
<evidence type="ECO:0000259" key="2">
    <source>
        <dbReference type="Pfam" id="PF00707"/>
    </source>
</evidence>
<dbReference type="OrthoDB" id="287206at2"/>
<dbReference type="AlphaFoldDB" id="A0A5C6FBA5"/>
<comment type="caution">
    <text evidence="3">The sequence shown here is derived from an EMBL/GenBank/DDBJ whole genome shotgun (WGS) entry which is preliminary data.</text>
</comment>
<dbReference type="InterPro" id="IPR019815">
    <property type="entry name" value="Translation_initiation_fac_3_C"/>
</dbReference>
<dbReference type="SUPFAM" id="SSF55200">
    <property type="entry name" value="Translation initiation factor IF3, C-terminal domain"/>
    <property type="match status" value="1"/>
</dbReference>
<dbReference type="Gene3D" id="3.30.110.10">
    <property type="entry name" value="Translation initiation factor 3 (IF-3), C-terminal domain"/>
    <property type="match status" value="1"/>
</dbReference>
<reference evidence="3 4" key="1">
    <citation type="submission" date="2019-02" db="EMBL/GenBank/DDBJ databases">
        <title>Deep-cultivation of Planctomycetes and their phenomic and genomic characterization uncovers novel biology.</title>
        <authorList>
            <person name="Wiegand S."/>
            <person name="Jogler M."/>
            <person name="Boedeker C."/>
            <person name="Pinto D."/>
            <person name="Vollmers J."/>
            <person name="Rivas-Marin E."/>
            <person name="Kohn T."/>
            <person name="Peeters S.H."/>
            <person name="Heuer A."/>
            <person name="Rast P."/>
            <person name="Oberbeckmann S."/>
            <person name="Bunk B."/>
            <person name="Jeske O."/>
            <person name="Meyerdierks A."/>
            <person name="Storesund J.E."/>
            <person name="Kallscheuer N."/>
            <person name="Luecker S."/>
            <person name="Lage O.M."/>
            <person name="Pohl T."/>
            <person name="Merkel B.J."/>
            <person name="Hornburger P."/>
            <person name="Mueller R.-W."/>
            <person name="Bruemmer F."/>
            <person name="Labrenz M."/>
            <person name="Spormann A.M."/>
            <person name="Op Den Camp H."/>
            <person name="Overmann J."/>
            <person name="Amann R."/>
            <person name="Jetten M.S.M."/>
            <person name="Mascher T."/>
            <person name="Medema M.H."/>
            <person name="Devos D.P."/>
            <person name="Kaster A.-K."/>
            <person name="Ovreas L."/>
            <person name="Rohde M."/>
            <person name="Galperin M.Y."/>
            <person name="Jogler C."/>
        </authorList>
    </citation>
    <scope>NUCLEOTIDE SEQUENCE [LARGE SCALE GENOMIC DNA]</scope>
    <source>
        <strain evidence="3 4">Poly59</strain>
    </source>
</reference>
<keyword evidence="3" id="KW-0648">Protein biosynthesis</keyword>
<organism evidence="3 4">
    <name type="scientific">Rubripirellula reticaptiva</name>
    <dbReference type="NCBI Taxonomy" id="2528013"/>
    <lineage>
        <taxon>Bacteria</taxon>
        <taxon>Pseudomonadati</taxon>
        <taxon>Planctomycetota</taxon>
        <taxon>Planctomycetia</taxon>
        <taxon>Pirellulales</taxon>
        <taxon>Pirellulaceae</taxon>
        <taxon>Rubripirellula</taxon>
    </lineage>
</organism>
<keyword evidence="4" id="KW-1185">Reference proteome</keyword>
<dbReference type="Proteomes" id="UP000317977">
    <property type="component" value="Unassembled WGS sequence"/>
</dbReference>
<proteinExistence type="predicted"/>
<sequence length="154" mass="17037">MNEPSSRTPEGIPHRCDVCGIEFRLNRSLAGDACCPNCNALAWPIGEEGHESQRPSIKTSTAKTKEVRIRPESEDMDLGDQLHRVISLLRKQNDVSVSVLFRGRDPEHQVMGKAVLERLVDSLVPEHAFVKTPAHIATRRICCTLSPSKKSGGE</sequence>
<dbReference type="RefSeq" id="WP_146532320.1">
    <property type="nucleotide sequence ID" value="NZ_SJPX01000001.1"/>
</dbReference>
<accession>A0A5C6FBA5</accession>
<name>A0A5C6FBA5_9BACT</name>
<evidence type="ECO:0000256" key="1">
    <source>
        <dbReference type="SAM" id="MobiDB-lite"/>
    </source>
</evidence>
<gene>
    <name evidence="3" type="primary">infC_1</name>
    <name evidence="3" type="ORF">Poly59_03230</name>
</gene>
<evidence type="ECO:0000313" key="4">
    <source>
        <dbReference type="Proteomes" id="UP000317977"/>
    </source>
</evidence>
<dbReference type="GO" id="GO:0003743">
    <property type="term" value="F:translation initiation factor activity"/>
    <property type="evidence" value="ECO:0007669"/>
    <property type="project" value="UniProtKB-KW"/>
</dbReference>
<feature type="domain" description="Translation initiation factor 3 C-terminal" evidence="2">
    <location>
        <begin position="63"/>
        <end position="147"/>
    </location>
</feature>
<protein>
    <submittedName>
        <fullName evidence="3">Translation initiation factor IF-3</fullName>
    </submittedName>
</protein>